<dbReference type="Proteomes" id="UP001651158">
    <property type="component" value="Unassembled WGS sequence"/>
</dbReference>
<keyword evidence="2" id="KW-1185">Reference proteome</keyword>
<gene>
    <name evidence="1" type="ORF">TcWFU_004710</name>
</gene>
<evidence type="ECO:0000313" key="2">
    <source>
        <dbReference type="Proteomes" id="UP001651158"/>
    </source>
</evidence>
<dbReference type="EMBL" id="JAKROA010000013">
    <property type="protein sequence ID" value="KAL5104266.1"/>
    <property type="molecule type" value="Genomic_DNA"/>
</dbReference>
<proteinExistence type="predicted"/>
<accession>A0ABR4Q3I8</accession>
<name>A0ABR4Q3I8_9CEST</name>
<reference evidence="1 2" key="1">
    <citation type="journal article" date="2022" name="Front. Cell. Infect. Microbiol.">
        <title>The Genomes of Two Strains of Taenia crassiceps the Animal Model for the Study of Human Cysticercosis.</title>
        <authorList>
            <person name="Bobes R.J."/>
            <person name="Estrada K."/>
            <person name="Rios-Valencia D.G."/>
            <person name="Calderon-Gallegos A."/>
            <person name="de la Torre P."/>
            <person name="Carrero J.C."/>
            <person name="Sanchez-Flores A."/>
            <person name="Laclette J.P."/>
        </authorList>
    </citation>
    <scope>NUCLEOTIDE SEQUENCE [LARGE SCALE GENOMIC DNA]</scope>
    <source>
        <strain evidence="1">WFUcys</strain>
    </source>
</reference>
<protein>
    <submittedName>
        <fullName evidence="1">Uncharacterized protein</fullName>
    </submittedName>
</protein>
<evidence type="ECO:0000313" key="1">
    <source>
        <dbReference type="EMBL" id="KAL5104266.1"/>
    </source>
</evidence>
<comment type="caution">
    <text evidence="1">The sequence shown here is derived from an EMBL/GenBank/DDBJ whole genome shotgun (WGS) entry which is preliminary data.</text>
</comment>
<organism evidence="1 2">
    <name type="scientific">Taenia crassiceps</name>
    <dbReference type="NCBI Taxonomy" id="6207"/>
    <lineage>
        <taxon>Eukaryota</taxon>
        <taxon>Metazoa</taxon>
        <taxon>Spiralia</taxon>
        <taxon>Lophotrochozoa</taxon>
        <taxon>Platyhelminthes</taxon>
        <taxon>Cestoda</taxon>
        <taxon>Eucestoda</taxon>
        <taxon>Cyclophyllidea</taxon>
        <taxon>Taeniidae</taxon>
        <taxon>Taenia</taxon>
    </lineage>
</organism>
<sequence length="148" mass="16518">MNWLFQSLINFLSSINAPFHVCLQRTSVGNLTTPTTMTTTNRSLQSKFSVAYGKLVRTMAPSMSERVSLPYGFVPPLHVRACHPMLAPPPHPCPRAYRAAVSPAEHVRTQVELIDPPDLLANEAAYPKAQVVNTVIGQFWRFCEKRAL</sequence>